<keyword evidence="3" id="KW-1185">Reference proteome</keyword>
<protein>
    <submittedName>
        <fullName evidence="2">Uncharacterized protein</fullName>
    </submittedName>
</protein>
<dbReference type="Proteomes" id="UP001457282">
    <property type="component" value="Unassembled WGS sequence"/>
</dbReference>
<proteinExistence type="predicted"/>
<dbReference type="AlphaFoldDB" id="A0AAW1WDS7"/>
<organism evidence="2 3">
    <name type="scientific">Rubus argutus</name>
    <name type="common">Southern blackberry</name>
    <dbReference type="NCBI Taxonomy" id="59490"/>
    <lineage>
        <taxon>Eukaryota</taxon>
        <taxon>Viridiplantae</taxon>
        <taxon>Streptophyta</taxon>
        <taxon>Embryophyta</taxon>
        <taxon>Tracheophyta</taxon>
        <taxon>Spermatophyta</taxon>
        <taxon>Magnoliopsida</taxon>
        <taxon>eudicotyledons</taxon>
        <taxon>Gunneridae</taxon>
        <taxon>Pentapetalae</taxon>
        <taxon>rosids</taxon>
        <taxon>fabids</taxon>
        <taxon>Rosales</taxon>
        <taxon>Rosaceae</taxon>
        <taxon>Rosoideae</taxon>
        <taxon>Rosoideae incertae sedis</taxon>
        <taxon>Rubus</taxon>
    </lineage>
</organism>
<evidence type="ECO:0000313" key="2">
    <source>
        <dbReference type="EMBL" id="KAK9921808.1"/>
    </source>
</evidence>
<evidence type="ECO:0000256" key="1">
    <source>
        <dbReference type="SAM" id="MobiDB-lite"/>
    </source>
</evidence>
<feature type="region of interest" description="Disordered" evidence="1">
    <location>
        <begin position="33"/>
        <end position="58"/>
    </location>
</feature>
<dbReference type="EMBL" id="JBEDUW010000006">
    <property type="protein sequence ID" value="KAK9921808.1"/>
    <property type="molecule type" value="Genomic_DNA"/>
</dbReference>
<gene>
    <name evidence="2" type="ORF">M0R45_030304</name>
</gene>
<accession>A0AAW1WDS7</accession>
<evidence type="ECO:0000313" key="3">
    <source>
        <dbReference type="Proteomes" id="UP001457282"/>
    </source>
</evidence>
<feature type="compositionally biased region" description="Polar residues" evidence="1">
    <location>
        <begin position="36"/>
        <end position="50"/>
    </location>
</feature>
<sequence>MPPATCPVLLFTAASPKLRRKLHRRSSPHKLLPLNRLQSPLPSNPCSTPQIVAKPSPRRPNLSRLLPICLPRFSPSPAPASLLPLHERRLLHCCSQPRRSSPVHYSDSPIDSTKVPLRPPLQLPCAQTMGTQATTVQSPVDVVDLLCCRSPHAAAIIDLSPHEANLDSVQRLSLGGGRRPLLSAATE</sequence>
<comment type="caution">
    <text evidence="2">The sequence shown here is derived from an EMBL/GenBank/DDBJ whole genome shotgun (WGS) entry which is preliminary data.</text>
</comment>
<reference evidence="2 3" key="1">
    <citation type="journal article" date="2023" name="G3 (Bethesda)">
        <title>A chromosome-length genome assembly and annotation of blackberry (Rubus argutus, cv. 'Hillquist').</title>
        <authorList>
            <person name="Bruna T."/>
            <person name="Aryal R."/>
            <person name="Dudchenko O."/>
            <person name="Sargent D.J."/>
            <person name="Mead D."/>
            <person name="Buti M."/>
            <person name="Cavallini A."/>
            <person name="Hytonen T."/>
            <person name="Andres J."/>
            <person name="Pham M."/>
            <person name="Weisz D."/>
            <person name="Mascagni F."/>
            <person name="Usai G."/>
            <person name="Natali L."/>
            <person name="Bassil N."/>
            <person name="Fernandez G.E."/>
            <person name="Lomsadze A."/>
            <person name="Armour M."/>
            <person name="Olukolu B."/>
            <person name="Poorten T."/>
            <person name="Britton C."/>
            <person name="Davik J."/>
            <person name="Ashrafi H."/>
            <person name="Aiden E.L."/>
            <person name="Borodovsky M."/>
            <person name="Worthington M."/>
        </authorList>
    </citation>
    <scope>NUCLEOTIDE SEQUENCE [LARGE SCALE GENOMIC DNA]</scope>
    <source>
        <strain evidence="2">PI 553951</strain>
    </source>
</reference>
<name>A0AAW1WDS7_RUBAR</name>